<dbReference type="Proteomes" id="UP000622405">
    <property type="component" value="Unassembled WGS sequence"/>
</dbReference>
<dbReference type="EMBL" id="WJBE01000003">
    <property type="protein sequence ID" value="MBC3898897.1"/>
    <property type="molecule type" value="Genomic_DNA"/>
</dbReference>
<dbReference type="RefSeq" id="WP_186893624.1">
    <property type="nucleotide sequence ID" value="NZ_WJBE01000003.1"/>
</dbReference>
<organism evidence="1 2">
    <name type="scientific">Acetobacterium malicum</name>
    <dbReference type="NCBI Taxonomy" id="52692"/>
    <lineage>
        <taxon>Bacteria</taxon>
        <taxon>Bacillati</taxon>
        <taxon>Bacillota</taxon>
        <taxon>Clostridia</taxon>
        <taxon>Eubacteriales</taxon>
        <taxon>Eubacteriaceae</taxon>
        <taxon>Acetobacterium</taxon>
    </lineage>
</organism>
<protein>
    <submittedName>
        <fullName evidence="1">Uncharacterized protein</fullName>
    </submittedName>
</protein>
<evidence type="ECO:0000313" key="1">
    <source>
        <dbReference type="EMBL" id="MBC3898897.1"/>
    </source>
</evidence>
<name>A0ABR6YUV5_9FIRM</name>
<evidence type="ECO:0000313" key="2">
    <source>
        <dbReference type="Proteomes" id="UP000622405"/>
    </source>
</evidence>
<accession>A0ABR6YUV5</accession>
<gene>
    <name evidence="1" type="ORF">GH811_04625</name>
</gene>
<proteinExistence type="predicted"/>
<keyword evidence="2" id="KW-1185">Reference proteome</keyword>
<comment type="caution">
    <text evidence="1">The sequence shown here is derived from an EMBL/GenBank/DDBJ whole genome shotgun (WGS) entry which is preliminary data.</text>
</comment>
<reference evidence="1 2" key="1">
    <citation type="journal article" date="2020" name="mSystems">
        <title>Defining Genomic and Predicted Metabolic Features of the Acetobacterium Genus.</title>
        <authorList>
            <person name="Ross D.E."/>
            <person name="Marshall C.W."/>
            <person name="Gulliver D."/>
            <person name="May H.D."/>
            <person name="Norman R.S."/>
        </authorList>
    </citation>
    <scope>NUCLEOTIDE SEQUENCE [LARGE SCALE GENOMIC DNA]</scope>
    <source>
        <strain evidence="1 2">DSM 4132</strain>
    </source>
</reference>
<sequence>MVGLEHETAFVMVEGSSDLADELVAFAGLDAADLNNYYLVANYIACLEKFGLLAEVISEQPLFQ</sequence>